<dbReference type="HAMAP" id="MF_00575">
    <property type="entry name" value="LpxH"/>
    <property type="match status" value="1"/>
</dbReference>
<feature type="binding site" evidence="10">
    <location>
        <position position="40"/>
    </location>
    <ligand>
        <name>Mn(2+)</name>
        <dbReference type="ChEBI" id="CHEBI:29035"/>
        <label>2</label>
    </ligand>
</feature>
<evidence type="ECO:0000256" key="1">
    <source>
        <dbReference type="ARBA" id="ARBA00022475"/>
    </source>
</evidence>
<evidence type="ECO:0000256" key="10">
    <source>
        <dbReference type="HAMAP-Rule" id="MF_00575"/>
    </source>
</evidence>
<feature type="binding site" evidence="10">
    <location>
        <position position="9"/>
    </location>
    <ligand>
        <name>Mn(2+)</name>
        <dbReference type="ChEBI" id="CHEBI:29035"/>
        <label>1</label>
    </ligand>
</feature>
<reference evidence="12 13" key="1">
    <citation type="journal article" date="2017" name="Syst. Appl. Microbiol.">
        <title>Pseudomonas caspiana sp. nov., a citrus pathogen in the Pseudomonas syringae phylogenetic group.</title>
        <authorList>
            <person name="Busquets A."/>
            <person name="Gomila M."/>
            <person name="Beiki F."/>
            <person name="Mulet M."/>
            <person name="Rahimian H."/>
            <person name="Garcia-Valdes E."/>
            <person name="Lalucat J."/>
        </authorList>
    </citation>
    <scope>NUCLEOTIDE SEQUENCE [LARGE SCALE GENOMIC DNA]</scope>
    <source>
        <strain evidence="12 13">FBF102</strain>
    </source>
</reference>
<proteinExistence type="inferred from homology"/>
<evidence type="ECO:0000256" key="6">
    <source>
        <dbReference type="ARBA" id="ARBA00022801"/>
    </source>
</evidence>
<keyword evidence="8 10" id="KW-0472">Membrane</keyword>
<dbReference type="GO" id="GO:0019897">
    <property type="term" value="C:extrinsic component of plasma membrane"/>
    <property type="evidence" value="ECO:0007669"/>
    <property type="project" value="UniProtKB-UniRule"/>
</dbReference>
<evidence type="ECO:0000256" key="3">
    <source>
        <dbReference type="ARBA" id="ARBA00022519"/>
    </source>
</evidence>
<dbReference type="GO" id="GO:0008758">
    <property type="term" value="F:UDP-2,3-diacylglucosamine hydrolase activity"/>
    <property type="evidence" value="ECO:0007669"/>
    <property type="project" value="UniProtKB-UniRule"/>
</dbReference>
<organism evidence="12 13">
    <name type="scientific">Pseudomonas caspiana</name>
    <dbReference type="NCBI Taxonomy" id="1451454"/>
    <lineage>
        <taxon>Bacteria</taxon>
        <taxon>Pseudomonadati</taxon>
        <taxon>Pseudomonadota</taxon>
        <taxon>Gammaproteobacteria</taxon>
        <taxon>Pseudomonadales</taxon>
        <taxon>Pseudomonadaceae</taxon>
        <taxon>Pseudomonas</taxon>
    </lineage>
</organism>
<feature type="binding site" evidence="10">
    <location>
        <begin position="78"/>
        <end position="79"/>
    </location>
    <ligand>
        <name>substrate</name>
    </ligand>
</feature>
<dbReference type="RefSeq" id="WP_087266312.1">
    <property type="nucleotide sequence ID" value="NZ_JBJGBV010000002.1"/>
</dbReference>
<feature type="binding site" evidence="10">
    <location>
        <position position="196"/>
    </location>
    <ligand>
        <name>Mn(2+)</name>
        <dbReference type="ChEBI" id="CHEBI:29035"/>
        <label>1</label>
    </ligand>
</feature>
<feature type="binding site" evidence="10">
    <location>
        <position position="121"/>
    </location>
    <ligand>
        <name>substrate</name>
    </ligand>
</feature>
<keyword evidence="3 10" id="KW-0997">Cell inner membrane</keyword>
<evidence type="ECO:0000256" key="9">
    <source>
        <dbReference type="ARBA" id="ARBA00023211"/>
    </source>
</evidence>
<dbReference type="UniPathway" id="UPA00359">
    <property type="reaction ID" value="UER00480"/>
</dbReference>
<dbReference type="CDD" id="cd07398">
    <property type="entry name" value="MPP_YbbF-LpxH"/>
    <property type="match status" value="1"/>
</dbReference>
<evidence type="ECO:0000256" key="2">
    <source>
        <dbReference type="ARBA" id="ARBA00022516"/>
    </source>
</evidence>
<dbReference type="Pfam" id="PF00149">
    <property type="entry name" value="Metallophos"/>
    <property type="match status" value="1"/>
</dbReference>
<feature type="binding site" evidence="10">
    <location>
        <position position="159"/>
    </location>
    <ligand>
        <name>substrate</name>
    </ligand>
</feature>
<dbReference type="InterPro" id="IPR043461">
    <property type="entry name" value="LpxH-like"/>
</dbReference>
<evidence type="ECO:0000313" key="12">
    <source>
        <dbReference type="EMBL" id="OUM74142.1"/>
    </source>
</evidence>
<feature type="binding site" evidence="10">
    <location>
        <position position="78"/>
    </location>
    <ligand>
        <name>Mn(2+)</name>
        <dbReference type="ChEBI" id="CHEBI:29035"/>
        <label>2</label>
    </ligand>
</feature>
<dbReference type="NCBIfam" id="TIGR01854">
    <property type="entry name" value="lipid_A_lpxH"/>
    <property type="match status" value="1"/>
</dbReference>
<dbReference type="InterPro" id="IPR029052">
    <property type="entry name" value="Metallo-depent_PP-like"/>
</dbReference>
<accession>A0A1Y3P602</accession>
<feature type="binding site" evidence="10">
    <location>
        <position position="7"/>
    </location>
    <ligand>
        <name>Mn(2+)</name>
        <dbReference type="ChEBI" id="CHEBI:29035"/>
        <label>1</label>
    </ligand>
</feature>
<dbReference type="OrthoDB" id="9783283at2"/>
<keyword evidence="13" id="KW-1185">Reference proteome</keyword>
<dbReference type="EMBL" id="LOHF01000006">
    <property type="protein sequence ID" value="OUM74142.1"/>
    <property type="molecule type" value="Genomic_DNA"/>
</dbReference>
<feature type="binding site" evidence="10">
    <location>
        <position position="194"/>
    </location>
    <ligand>
        <name>Mn(2+)</name>
        <dbReference type="ChEBI" id="CHEBI:29035"/>
        <label>2</label>
    </ligand>
</feature>
<evidence type="ECO:0000259" key="11">
    <source>
        <dbReference type="Pfam" id="PF00149"/>
    </source>
</evidence>
<keyword evidence="7 10" id="KW-0443">Lipid metabolism</keyword>
<name>A0A1Y3P602_9PSED</name>
<comment type="caution">
    <text evidence="12">The sequence shown here is derived from an EMBL/GenBank/DDBJ whole genome shotgun (WGS) entry which is preliminary data.</text>
</comment>
<evidence type="ECO:0000256" key="7">
    <source>
        <dbReference type="ARBA" id="ARBA00023098"/>
    </source>
</evidence>
<feature type="domain" description="Calcineurin-like phosphoesterase" evidence="11">
    <location>
        <begin position="2"/>
        <end position="198"/>
    </location>
</feature>
<dbReference type="NCBIfam" id="NF003743">
    <property type="entry name" value="PRK05340.1"/>
    <property type="match status" value="1"/>
</dbReference>
<keyword evidence="6 10" id="KW-0378">Hydrolase</keyword>
<keyword evidence="9 10" id="KW-0464">Manganese</keyword>
<evidence type="ECO:0000256" key="5">
    <source>
        <dbReference type="ARBA" id="ARBA00022723"/>
    </source>
</evidence>
<comment type="subcellular location">
    <subcellularLocation>
        <location evidence="10">Cell inner membrane</location>
        <topology evidence="10">Peripheral membrane protein</topology>
        <orientation evidence="10">Cytoplasmic side</orientation>
    </subcellularLocation>
</comment>
<comment type="function">
    <text evidence="10">Hydrolyzes the pyrophosphate bond of UDP-2,3-diacylglucosamine to yield 2,3-diacylglucosamine 1-phosphate (lipid X) and UMP by catalyzing the attack of water at the alpha-P atom. Involved in the biosynthesis of lipid A, a phosphorylated glycolipid that anchors the lipopolysaccharide to the outer membrane of the cell.</text>
</comment>
<sequence>MILLISDLHLQEERPDITRAFLDLIAGRARDAQALYILGDFFEVWIGDDAMSPFQRSICQALRALSDSGTQIFLMHGNRDFMIGRAFCKAAGCTLLPDPSVVQLNGEPVLLMHGDSLCTRDEGYIRMRRYLRNPLTLFVLRNLPKSTRHKLARKLRNESRSQTRMKANDIVDVTPEEVPEVMQQFGVRTLIHGHTHRPAIHKLQIGDQAARRIVLGDWDKQGWAVQVDEQGFQLGAFDFVPEQQPALPSPETH</sequence>
<dbReference type="GO" id="GO:0030145">
    <property type="term" value="F:manganese ion binding"/>
    <property type="evidence" value="ECO:0007669"/>
    <property type="project" value="UniProtKB-UniRule"/>
</dbReference>
<dbReference type="Proteomes" id="UP000195440">
    <property type="component" value="Unassembled WGS sequence"/>
</dbReference>
<evidence type="ECO:0000313" key="13">
    <source>
        <dbReference type="Proteomes" id="UP000195440"/>
    </source>
</evidence>
<dbReference type="SUPFAM" id="SSF56300">
    <property type="entry name" value="Metallo-dependent phosphatases"/>
    <property type="match status" value="1"/>
</dbReference>
<dbReference type="PANTHER" id="PTHR34990:SF1">
    <property type="entry name" value="UDP-2,3-DIACYLGLUCOSAMINE HYDROLASE"/>
    <property type="match status" value="1"/>
</dbReference>
<feature type="binding site" evidence="10">
    <location>
        <position position="194"/>
    </location>
    <ligand>
        <name>substrate</name>
    </ligand>
</feature>
<dbReference type="GO" id="GO:0005737">
    <property type="term" value="C:cytoplasm"/>
    <property type="evidence" value="ECO:0007669"/>
    <property type="project" value="InterPro"/>
</dbReference>
<protein>
    <recommendedName>
        <fullName evidence="10">UDP-2,3-diacylglucosamine hydrolase</fullName>
        <ecNumber evidence="10">3.6.1.54</ecNumber>
    </recommendedName>
    <alternativeName>
        <fullName evidence="10">UDP-2,3-diacylglucosamine diphosphatase</fullName>
    </alternativeName>
</protein>
<keyword evidence="4 10" id="KW-0441">Lipid A biosynthesis</keyword>
<dbReference type="InterPro" id="IPR004843">
    <property type="entry name" value="Calcineurin-like_PHP"/>
</dbReference>
<evidence type="ECO:0000256" key="8">
    <source>
        <dbReference type="ARBA" id="ARBA00023136"/>
    </source>
</evidence>
<dbReference type="AlphaFoldDB" id="A0A1Y3P602"/>
<evidence type="ECO:0000256" key="4">
    <source>
        <dbReference type="ARBA" id="ARBA00022556"/>
    </source>
</evidence>
<dbReference type="EC" id="3.6.1.54" evidence="10"/>
<feature type="binding site" evidence="10">
    <location>
        <position position="40"/>
    </location>
    <ligand>
        <name>Mn(2+)</name>
        <dbReference type="ChEBI" id="CHEBI:29035"/>
        <label>1</label>
    </ligand>
</feature>
<feature type="binding site" evidence="10">
    <location>
        <position position="163"/>
    </location>
    <ligand>
        <name>substrate</name>
    </ligand>
</feature>
<comment type="pathway">
    <text evidence="10">Glycolipid biosynthesis; lipid IV(A) biosynthesis; lipid IV(A) from (3R)-3-hydroxytetradecanoyl-[acyl-carrier-protein] and UDP-N-acetyl-alpha-D-glucosamine: step 4/6.</text>
</comment>
<dbReference type="InterPro" id="IPR010138">
    <property type="entry name" value="UDP-diacylglucosamine_Hdrlase"/>
</dbReference>
<keyword evidence="1 10" id="KW-1003">Cell membrane</keyword>
<feature type="binding site" evidence="10">
    <location>
        <position position="113"/>
    </location>
    <ligand>
        <name>Mn(2+)</name>
        <dbReference type="ChEBI" id="CHEBI:29035"/>
        <label>2</label>
    </ligand>
</feature>
<comment type="similarity">
    <text evidence="10">Belongs to the LpxH family.</text>
</comment>
<comment type="catalytic activity">
    <reaction evidence="10">
        <text>UDP-2-N,3-O-bis[(3R)-3-hydroxytetradecanoyl]-alpha-D-glucosamine + H2O = 2-N,3-O-bis[(3R)-3-hydroxytetradecanoyl]-alpha-D-glucosaminyl 1-phosphate + UMP + 2 H(+)</text>
        <dbReference type="Rhea" id="RHEA:25213"/>
        <dbReference type="ChEBI" id="CHEBI:15377"/>
        <dbReference type="ChEBI" id="CHEBI:15378"/>
        <dbReference type="ChEBI" id="CHEBI:57865"/>
        <dbReference type="ChEBI" id="CHEBI:57957"/>
        <dbReference type="ChEBI" id="CHEBI:78847"/>
        <dbReference type="EC" id="3.6.1.54"/>
    </reaction>
</comment>
<dbReference type="PANTHER" id="PTHR34990">
    <property type="entry name" value="UDP-2,3-DIACYLGLUCOSAMINE HYDROLASE-RELATED"/>
    <property type="match status" value="1"/>
</dbReference>
<dbReference type="GO" id="GO:0009245">
    <property type="term" value="P:lipid A biosynthetic process"/>
    <property type="evidence" value="ECO:0007669"/>
    <property type="project" value="UniProtKB-UniRule"/>
</dbReference>
<keyword evidence="5 10" id="KW-0479">Metal-binding</keyword>
<feature type="binding site" evidence="10">
    <location>
        <position position="166"/>
    </location>
    <ligand>
        <name>substrate</name>
    </ligand>
</feature>
<dbReference type="Gene3D" id="3.60.21.10">
    <property type="match status" value="1"/>
</dbReference>
<keyword evidence="2 10" id="KW-0444">Lipid biosynthesis</keyword>
<gene>
    <name evidence="10" type="primary">lpxH</name>
    <name evidence="12" type="ORF">AUC60_10000</name>
</gene>
<comment type="cofactor">
    <cofactor evidence="10">
        <name>Mn(2+)</name>
        <dbReference type="ChEBI" id="CHEBI:29035"/>
    </cofactor>
    <text evidence="10">Binds 2 Mn(2+) ions per subunit in a binuclear metal center.</text>
</comment>